<protein>
    <submittedName>
        <fullName evidence="2">Uncharacterized protein</fullName>
    </submittedName>
</protein>
<keyword evidence="1" id="KW-1133">Transmembrane helix</keyword>
<keyword evidence="3" id="KW-1185">Reference proteome</keyword>
<reference evidence="2 3" key="1">
    <citation type="submission" date="2019-06" db="EMBL/GenBank/DDBJ databases">
        <authorList>
            <person name="De-Chao Zhang Q."/>
        </authorList>
    </citation>
    <scope>NUCLEOTIDE SEQUENCE [LARGE SCALE GENOMIC DNA]</scope>
    <source>
        <strain evidence="2 3">KN1116</strain>
    </source>
</reference>
<dbReference type="OrthoDB" id="9916767at2"/>
<keyword evidence="1" id="KW-0812">Transmembrane</keyword>
<feature type="transmembrane region" description="Helical" evidence="1">
    <location>
        <begin position="90"/>
        <end position="109"/>
    </location>
</feature>
<keyword evidence="1" id="KW-0472">Membrane</keyword>
<name>A0A9E5JUR4_9MICO</name>
<feature type="transmembrane region" description="Helical" evidence="1">
    <location>
        <begin position="202"/>
        <end position="223"/>
    </location>
</feature>
<feature type="transmembrane region" description="Helical" evidence="1">
    <location>
        <begin position="259"/>
        <end position="278"/>
    </location>
</feature>
<feature type="transmembrane region" description="Helical" evidence="1">
    <location>
        <begin position="173"/>
        <end position="196"/>
    </location>
</feature>
<evidence type="ECO:0000313" key="2">
    <source>
        <dbReference type="EMBL" id="NHF62788.1"/>
    </source>
</evidence>
<evidence type="ECO:0000313" key="3">
    <source>
        <dbReference type="Proteomes" id="UP000818266"/>
    </source>
</evidence>
<dbReference type="Proteomes" id="UP000818266">
    <property type="component" value="Unassembled WGS sequence"/>
</dbReference>
<dbReference type="EMBL" id="VIKT02000007">
    <property type="protein sequence ID" value="NHF62788.1"/>
    <property type="molecule type" value="Genomic_DNA"/>
</dbReference>
<reference evidence="2 3" key="2">
    <citation type="submission" date="2020-03" db="EMBL/GenBank/DDBJ databases">
        <title>Chryseoglobus sp. isolated from a deep-sea seamount.</title>
        <authorList>
            <person name="Zhang D.-C."/>
        </authorList>
    </citation>
    <scope>NUCLEOTIDE SEQUENCE [LARGE SCALE GENOMIC DNA]</scope>
    <source>
        <strain evidence="2 3">KN1116</strain>
    </source>
</reference>
<sequence length="332" mass="34732">MTAGTHIIDRGGTSTTVVEIPSEVFFTGMLVALAAGGVAVLTFLALTFVRTWRPATRERLVNRHALRANLVVPEELRPALEHQLAMRVRGGVLGGLVGLTSVLMLVRPWEFPPPSLGLATGPLSFGLAFLGTQVGAIVGGMLARRSMPSRAVVARVTPISLADLVAPAERRMAAVAACVAVALPALLLVVLSLPLADAPESLALSAAPLAFLGLAAGALYLTLPAIADRLARRRALLGDAAALAWSDALTAQSLRDLHWAIAYVGGVAGLSALMVIGTAVPDDSAVASTIWINVSAYASFVLLLVTVALVLVRSPERHVQRTLWPEFAIHPQ</sequence>
<comment type="caution">
    <text evidence="2">The sequence shown here is derived from an EMBL/GenBank/DDBJ whole genome shotgun (WGS) entry which is preliminary data.</text>
</comment>
<feature type="transmembrane region" description="Helical" evidence="1">
    <location>
        <begin position="290"/>
        <end position="312"/>
    </location>
</feature>
<dbReference type="AlphaFoldDB" id="A0A9E5JUR4"/>
<gene>
    <name evidence="2" type="ORF">FK219_005985</name>
</gene>
<accession>A0A9E5JUR4</accession>
<feature type="transmembrane region" description="Helical" evidence="1">
    <location>
        <begin position="121"/>
        <end position="143"/>
    </location>
</feature>
<proteinExistence type="predicted"/>
<dbReference type="RefSeq" id="WP_152583379.1">
    <property type="nucleotide sequence ID" value="NZ_VIKT02000007.1"/>
</dbReference>
<organism evidence="2 3">
    <name type="scientific">Microcella pacifica</name>
    <dbReference type="NCBI Taxonomy" id="2591847"/>
    <lineage>
        <taxon>Bacteria</taxon>
        <taxon>Bacillati</taxon>
        <taxon>Actinomycetota</taxon>
        <taxon>Actinomycetes</taxon>
        <taxon>Micrococcales</taxon>
        <taxon>Microbacteriaceae</taxon>
        <taxon>Microcella</taxon>
    </lineage>
</organism>
<evidence type="ECO:0000256" key="1">
    <source>
        <dbReference type="SAM" id="Phobius"/>
    </source>
</evidence>
<feature type="transmembrane region" description="Helical" evidence="1">
    <location>
        <begin position="24"/>
        <end position="49"/>
    </location>
</feature>